<comment type="caution">
    <text evidence="8">The sequence shown here is derived from an EMBL/GenBank/DDBJ whole genome shotgun (WGS) entry which is preliminary data.</text>
</comment>
<dbReference type="GO" id="GO:0005886">
    <property type="term" value="C:plasma membrane"/>
    <property type="evidence" value="ECO:0007669"/>
    <property type="project" value="UniProtKB-SubCell"/>
</dbReference>
<evidence type="ECO:0000313" key="8">
    <source>
        <dbReference type="EMBL" id="GEP68828.1"/>
    </source>
</evidence>
<feature type="transmembrane region" description="Helical" evidence="6">
    <location>
        <begin position="279"/>
        <end position="302"/>
    </location>
</feature>
<keyword evidence="3 6" id="KW-0812">Transmembrane</keyword>
<feature type="transmembrane region" description="Helical" evidence="6">
    <location>
        <begin position="253"/>
        <end position="272"/>
    </location>
</feature>
<dbReference type="InterPro" id="IPR051211">
    <property type="entry name" value="PG_lysyltransferase"/>
</dbReference>
<name>A0A512PCA9_9CELL</name>
<accession>A0A512PCA9</accession>
<evidence type="ECO:0000256" key="3">
    <source>
        <dbReference type="ARBA" id="ARBA00022692"/>
    </source>
</evidence>
<keyword evidence="9" id="KW-1185">Reference proteome</keyword>
<dbReference type="OrthoDB" id="594838at2"/>
<dbReference type="Pfam" id="PF09924">
    <property type="entry name" value="LPG_synthase_C"/>
    <property type="match status" value="1"/>
</dbReference>
<keyword evidence="4 6" id="KW-1133">Transmembrane helix</keyword>
<dbReference type="GO" id="GO:0055091">
    <property type="term" value="P:phospholipid homeostasis"/>
    <property type="evidence" value="ECO:0007669"/>
    <property type="project" value="TreeGrafter"/>
</dbReference>
<evidence type="ECO:0000313" key="9">
    <source>
        <dbReference type="Proteomes" id="UP000321798"/>
    </source>
</evidence>
<evidence type="ECO:0000259" key="7">
    <source>
        <dbReference type="Pfam" id="PF09924"/>
    </source>
</evidence>
<proteinExistence type="predicted"/>
<dbReference type="GO" id="GO:0016755">
    <property type="term" value="F:aminoacyltransferase activity"/>
    <property type="evidence" value="ECO:0007669"/>
    <property type="project" value="TreeGrafter"/>
</dbReference>
<feature type="transmembrane region" description="Helical" evidence="6">
    <location>
        <begin position="165"/>
        <end position="183"/>
    </location>
</feature>
<dbReference type="PANTHER" id="PTHR34697:SF2">
    <property type="entry name" value="PHOSPHATIDYLGLYCEROL LYSYLTRANSFERASE"/>
    <property type="match status" value="1"/>
</dbReference>
<dbReference type="Gene3D" id="1.20.1540.10">
    <property type="entry name" value="Rhomboid-like"/>
    <property type="match status" value="1"/>
</dbReference>
<dbReference type="PANTHER" id="PTHR34697">
    <property type="entry name" value="PHOSPHATIDYLGLYCEROL LYSYLTRANSFERASE"/>
    <property type="match status" value="1"/>
</dbReference>
<protein>
    <recommendedName>
        <fullName evidence="7">Phosphatidylglycerol lysyltransferase C-terminal domain-containing protein</fullName>
    </recommendedName>
</protein>
<reference evidence="8 9" key="1">
    <citation type="submission" date="2019-07" db="EMBL/GenBank/DDBJ databases">
        <title>Whole genome shotgun sequence of Cellulomonas soli NBRC 109434.</title>
        <authorList>
            <person name="Hosoyama A."/>
            <person name="Uohara A."/>
            <person name="Ohji S."/>
            <person name="Ichikawa N."/>
        </authorList>
    </citation>
    <scope>NUCLEOTIDE SEQUENCE [LARGE SCALE GENOMIC DNA]</scope>
    <source>
        <strain evidence="8 9">NBRC 109434</strain>
    </source>
</reference>
<dbReference type="EMBL" id="BKAL01000004">
    <property type="protein sequence ID" value="GEP68828.1"/>
    <property type="molecule type" value="Genomic_DNA"/>
</dbReference>
<feature type="transmembrane region" description="Helical" evidence="6">
    <location>
        <begin position="140"/>
        <end position="158"/>
    </location>
</feature>
<dbReference type="SUPFAM" id="SSF144091">
    <property type="entry name" value="Rhomboid-like"/>
    <property type="match status" value="1"/>
</dbReference>
<dbReference type="InterPro" id="IPR024320">
    <property type="entry name" value="LPG_synthase_C"/>
</dbReference>
<dbReference type="Proteomes" id="UP000321798">
    <property type="component" value="Unassembled WGS sequence"/>
</dbReference>
<feature type="transmembrane region" description="Helical" evidence="6">
    <location>
        <begin position="101"/>
        <end position="120"/>
    </location>
</feature>
<organism evidence="8 9">
    <name type="scientific">Cellulomonas soli</name>
    <dbReference type="NCBI Taxonomy" id="931535"/>
    <lineage>
        <taxon>Bacteria</taxon>
        <taxon>Bacillati</taxon>
        <taxon>Actinomycetota</taxon>
        <taxon>Actinomycetes</taxon>
        <taxon>Micrococcales</taxon>
        <taxon>Cellulomonadaceae</taxon>
        <taxon>Cellulomonas</taxon>
    </lineage>
</organism>
<evidence type="ECO:0000256" key="4">
    <source>
        <dbReference type="ARBA" id="ARBA00022989"/>
    </source>
</evidence>
<sequence length="699" mass="74184">MDEQPTATGPLRVLGRVPFTTAVLATMVVAGFLTRALWAPLHDSPLWDDLAYGLPAFEAGQWWTVVTGSALAASPWQYLPVIGGFALLVGYTEWRMGSSRAAVVTVAGQALGVVLSAVMLSALSRTGWAWAVETARLRDVGFSAGAIAALTASAAALRPPWRARVWLVTAVYVLTSAALLGTLADLEHIVGLLVGLALGPWLTGRPAALRLRRTTRREMRLLASGFFVASAAVVLLTAATAPTDGPLGPFGGASWAGAGFSATIDLVIAAGLHRGRRVWWRIAIALTSLSAALALLLVLAGVGPGGETGLPREVLTLLLDLGALALLGWGRAAFRNVGRGDPLLGGRTGSDVDRARARELLVRLGCPNRISWMTTWPESSRWQVPDVPGYVAYQVHARGALALGDPVAATVQERRHLIETFMDAATEAGLTPGFFSATTEVAALAGERGWLAVQVAEEAVIDLPALSLRGKQWQSVRTALNQASKVGIEHRLVRLADEPVGVQAQVRAISDAWVVEGGLPEMGFTLGGVDEALDRDVRVGLAVDANGHVHGVTSWLPIHRDGRCVGWTLDLMRRAEDSFRPTMEFLIASACLEFQEEGYAEASLSGAPLAGEHADDVPPTAVDLVLERMSVLLEPLYGFRSLHQFKQKFRPRPDPLYLVVRDEAALPAVGLALGRAYLPDATPGDLVGAVRQVRSGSAG</sequence>
<feature type="transmembrane region" description="Helical" evidence="6">
    <location>
        <begin position="61"/>
        <end position="89"/>
    </location>
</feature>
<gene>
    <name evidence="8" type="ORF">CSO01_15430</name>
</gene>
<feature type="transmembrane region" description="Helical" evidence="6">
    <location>
        <begin position="189"/>
        <end position="209"/>
    </location>
</feature>
<keyword evidence="2" id="KW-1003">Cell membrane</keyword>
<evidence type="ECO:0000256" key="2">
    <source>
        <dbReference type="ARBA" id="ARBA00022475"/>
    </source>
</evidence>
<feature type="transmembrane region" description="Helical" evidence="6">
    <location>
        <begin position="21"/>
        <end position="41"/>
    </location>
</feature>
<comment type="subcellular location">
    <subcellularLocation>
        <location evidence="1">Cell membrane</location>
        <topology evidence="1">Multi-pass membrane protein</topology>
    </subcellularLocation>
</comment>
<feature type="transmembrane region" description="Helical" evidence="6">
    <location>
        <begin position="221"/>
        <end position="241"/>
    </location>
</feature>
<feature type="domain" description="Phosphatidylglycerol lysyltransferase C-terminal" evidence="7">
    <location>
        <begin position="359"/>
        <end position="659"/>
    </location>
</feature>
<keyword evidence="5 6" id="KW-0472">Membrane</keyword>
<evidence type="ECO:0000256" key="1">
    <source>
        <dbReference type="ARBA" id="ARBA00004651"/>
    </source>
</evidence>
<evidence type="ECO:0000256" key="6">
    <source>
        <dbReference type="SAM" id="Phobius"/>
    </source>
</evidence>
<evidence type="ECO:0000256" key="5">
    <source>
        <dbReference type="ARBA" id="ARBA00023136"/>
    </source>
</evidence>
<dbReference type="AlphaFoldDB" id="A0A512PCA9"/>
<dbReference type="RefSeq" id="WP_146952591.1">
    <property type="nucleotide sequence ID" value="NZ_BAABBJ010000003.1"/>
</dbReference>
<dbReference type="InterPro" id="IPR035952">
    <property type="entry name" value="Rhomboid-like_sf"/>
</dbReference>